<dbReference type="EMBL" id="RDQH01000330">
    <property type="protein sequence ID" value="RXI02360.1"/>
    <property type="molecule type" value="Genomic_DNA"/>
</dbReference>
<keyword evidence="2" id="KW-1185">Reference proteome</keyword>
<accession>A0A498K2G6</accession>
<evidence type="ECO:0000313" key="2">
    <source>
        <dbReference type="Proteomes" id="UP000290289"/>
    </source>
</evidence>
<gene>
    <name evidence="1" type="ORF">DVH24_030289</name>
</gene>
<evidence type="ECO:0000313" key="1">
    <source>
        <dbReference type="EMBL" id="RXI02360.1"/>
    </source>
</evidence>
<dbReference type="AlphaFoldDB" id="A0A498K2G6"/>
<protein>
    <submittedName>
        <fullName evidence="1">Uncharacterized protein</fullName>
    </submittedName>
</protein>
<comment type="caution">
    <text evidence="1">The sequence shown here is derived from an EMBL/GenBank/DDBJ whole genome shotgun (WGS) entry which is preliminary data.</text>
</comment>
<organism evidence="1 2">
    <name type="scientific">Malus domestica</name>
    <name type="common">Apple</name>
    <name type="synonym">Pyrus malus</name>
    <dbReference type="NCBI Taxonomy" id="3750"/>
    <lineage>
        <taxon>Eukaryota</taxon>
        <taxon>Viridiplantae</taxon>
        <taxon>Streptophyta</taxon>
        <taxon>Embryophyta</taxon>
        <taxon>Tracheophyta</taxon>
        <taxon>Spermatophyta</taxon>
        <taxon>Magnoliopsida</taxon>
        <taxon>eudicotyledons</taxon>
        <taxon>Gunneridae</taxon>
        <taxon>Pentapetalae</taxon>
        <taxon>rosids</taxon>
        <taxon>fabids</taxon>
        <taxon>Rosales</taxon>
        <taxon>Rosaceae</taxon>
        <taxon>Amygdaloideae</taxon>
        <taxon>Maleae</taxon>
        <taxon>Malus</taxon>
    </lineage>
</organism>
<sequence length="284" mass="32071">MAYLIHLSITPKTIIPKSYIPSACAPSPQPCLSSHSSFLNLSIENPTPNPPPLLVAHQPSPQIGSDARRVVGAAIARPEDFQFELGYKLMVWGHNAVFWVRLRTCLSLLMSLACSFEKINLYQFRADHQDKRDDRKQLSTTDHLCDPTHVGRHLSLDVESGSEDAREVINQRREDAWENEAQTAELDIYNSNENPRAAPTYKSHYEIPKNPDYSEGEVSFPFSEALLDEPISDDTQALKIQSYEGLTDPYNHLNSFIYVVEGWENNDATNSHLFLTTLSRAARD</sequence>
<dbReference type="Proteomes" id="UP000290289">
    <property type="component" value="Chromosome 4"/>
</dbReference>
<reference evidence="1 2" key="1">
    <citation type="submission" date="2018-10" db="EMBL/GenBank/DDBJ databases">
        <title>A high-quality apple genome assembly.</title>
        <authorList>
            <person name="Hu J."/>
        </authorList>
    </citation>
    <scope>NUCLEOTIDE SEQUENCE [LARGE SCALE GENOMIC DNA]</scope>
    <source>
        <strain evidence="2">cv. HFTH1</strain>
        <tissue evidence="1">Young leaf</tissue>
    </source>
</reference>
<proteinExistence type="predicted"/>
<name>A0A498K2G6_MALDO</name>